<dbReference type="Proteomes" id="UP000179001">
    <property type="component" value="Unassembled WGS sequence"/>
</dbReference>
<name>A0A1F5SW53_9BACT</name>
<organism evidence="2 3">
    <name type="scientific">Candidatus Falkowbacteria bacterium RIFOXYC2_FULL_36_12</name>
    <dbReference type="NCBI Taxonomy" id="1798002"/>
    <lineage>
        <taxon>Bacteria</taxon>
        <taxon>Candidatus Falkowiibacteriota</taxon>
    </lineage>
</organism>
<sequence length="1281" mass="145891">MKCSLQLNPQKGAKMRIPDLDSLKYFTGSKINREVIIPKTEIDGNKIGDQLIAHPSNTNFRDDLRGHIYTIVAFTNDTYNKISAIMQCGDLLNKCFTSVVADLHEKHIRIRSGNTFFSQNGNSYIATDSTNLAGFCVRDELVWKNTAEVPQWLLSQDLWLKRKVIVGFTNSAEAIVQVDDKYHTKLTLDQLTSFNRKTSVISRNKEFHSISNTVITVTDTLEYEGYKVGQILTLKTVDAHPLVRNASKIVVVGFTSMNAIVKQLDLNLCVLDHLMDTNNFFHNTEIIAPEFQHLYQTTPRGETAMDSYFLPDIVPNQQKILTDNEVDYTYFTNVRNTQLNIGHDGIIINDKSSLEMACNLLGIIVSAQYPTNYDGLLWCSYHKANDTELATQVNTRSTKIRKHSWNTDTNPFIAIIREHLFPYLPETIDTVVLEDANHTYRAPTNNSTEFRILNWATPSETQQLELPSLIFARVRPSSTSYAQSNLGFVISCPYTKHDVAELIGNDLYILFDICPHGSANELEIFQEIIIRVAKFLQMPEAEQRAYEKKLFDRNKIVLISWNRTGDKTEQAKVTASRAFHEITGKFSQIRITPCTKEQIPLQTAQRADRPDILSIYLWAGISDTTPSVPSPKNIFGVQTPYPGEAGFFGFDASNISYVIFDGETAIAEILGNSVYVLHSIFAKNEPNEQKLLEIIFGKIADFYKLSEEEQKQAYTAQAPIRDEIQKKAQQLKKIQIVTFGNMRATKAKTIATIYEALMPIIENYQKIKFHYGNAKTLNNDETTAIANSDGCLNIYLWAGIAESNPNGKTVKSFKEKMFDIAIPHYSSEPRFTPSYKEYVIFDDDEPIAEIINDTIIILALVCFENDPHEYQLLSETLKRATAYYVLSPEQKSALVATQRKQKKFRYFNLSSYDQFRTQLTSSAKTHLVPFLPDDIHILNFSYDQVKVKNEHKAKAKEFSVHLYACPEEQIADQVYCPKTLLGIAGTDTDYKAFTLEGENFAVIDDDTKFIVAELIGNDLYIGLPILRFHHGQGYSTSISLCEKIFQQISVFLRMTPEELKLYHEEKLKRNRDRYISITLKRLDTERQEHLDKINKNAEKIQSMEKELIELRRSQAKSSRELQMLDNENDTFRAKLAEEFDAIIKFSKIVDIKITSDGNYLVCTTKTIYARHPQTKKYHQIGAFKIIMSTHGRIDAKIVTFINLTKTIVGYNGDNFYAPHVSATGHPCLGTIEGTLPQLIASYDFSAAIILCIGFLEQVNIHDNWGRHIDKWVPILDQLPTT</sequence>
<dbReference type="EMBL" id="MFGJ01000008">
    <property type="protein sequence ID" value="OGF30940.1"/>
    <property type="molecule type" value="Genomic_DNA"/>
</dbReference>
<protein>
    <submittedName>
        <fullName evidence="2">Uncharacterized protein</fullName>
    </submittedName>
</protein>
<reference evidence="2 3" key="1">
    <citation type="journal article" date="2016" name="Nat. Commun.">
        <title>Thousands of microbial genomes shed light on interconnected biogeochemical processes in an aquifer system.</title>
        <authorList>
            <person name="Anantharaman K."/>
            <person name="Brown C.T."/>
            <person name="Hug L.A."/>
            <person name="Sharon I."/>
            <person name="Castelle C.J."/>
            <person name="Probst A.J."/>
            <person name="Thomas B.C."/>
            <person name="Singh A."/>
            <person name="Wilkins M.J."/>
            <person name="Karaoz U."/>
            <person name="Brodie E.L."/>
            <person name="Williams K.H."/>
            <person name="Hubbard S.S."/>
            <person name="Banfield J.F."/>
        </authorList>
    </citation>
    <scope>NUCLEOTIDE SEQUENCE [LARGE SCALE GENOMIC DNA]</scope>
</reference>
<comment type="caution">
    <text evidence="2">The sequence shown here is derived from an EMBL/GenBank/DDBJ whole genome shotgun (WGS) entry which is preliminary data.</text>
</comment>
<evidence type="ECO:0000313" key="2">
    <source>
        <dbReference type="EMBL" id="OGF30940.1"/>
    </source>
</evidence>
<accession>A0A1F5SW53</accession>
<evidence type="ECO:0000256" key="1">
    <source>
        <dbReference type="SAM" id="Coils"/>
    </source>
</evidence>
<dbReference type="STRING" id="1798002.A2478_00635"/>
<proteinExistence type="predicted"/>
<evidence type="ECO:0000313" key="3">
    <source>
        <dbReference type="Proteomes" id="UP000179001"/>
    </source>
</evidence>
<gene>
    <name evidence="2" type="ORF">A2478_00635</name>
</gene>
<feature type="coiled-coil region" evidence="1">
    <location>
        <begin position="1086"/>
        <end position="1120"/>
    </location>
</feature>
<keyword evidence="1" id="KW-0175">Coiled coil</keyword>